<dbReference type="PANTHER" id="PTHR31490:SF90">
    <property type="entry name" value="ENDO-1,4-BETA-XYLANASE A"/>
    <property type="match status" value="1"/>
</dbReference>
<dbReference type="SMART" id="SM00633">
    <property type="entry name" value="Glyco_10"/>
    <property type="match status" value="1"/>
</dbReference>
<organism evidence="9 10">
    <name type="scientific">Bowmanella pacifica</name>
    <dbReference type="NCBI Taxonomy" id="502051"/>
    <lineage>
        <taxon>Bacteria</taxon>
        <taxon>Pseudomonadati</taxon>
        <taxon>Pseudomonadota</taxon>
        <taxon>Gammaproteobacteria</taxon>
        <taxon>Alteromonadales</taxon>
        <taxon>Alteromonadaceae</taxon>
        <taxon>Bowmanella</taxon>
    </lineage>
</organism>
<name>A0A917YRJ3_9ALTE</name>
<dbReference type="GO" id="GO:0000272">
    <property type="term" value="P:polysaccharide catabolic process"/>
    <property type="evidence" value="ECO:0007669"/>
    <property type="project" value="UniProtKB-KW"/>
</dbReference>
<evidence type="ECO:0000256" key="1">
    <source>
        <dbReference type="ARBA" id="ARBA00022801"/>
    </source>
</evidence>
<evidence type="ECO:0000256" key="6">
    <source>
        <dbReference type="RuleBase" id="RU361174"/>
    </source>
</evidence>
<feature type="active site" description="Nucleophile" evidence="5">
    <location>
        <position position="260"/>
    </location>
</feature>
<proteinExistence type="inferred from homology"/>
<dbReference type="PANTHER" id="PTHR31490">
    <property type="entry name" value="GLYCOSYL HYDROLASE"/>
    <property type="match status" value="1"/>
</dbReference>
<dbReference type="InterPro" id="IPR044846">
    <property type="entry name" value="GH10"/>
</dbReference>
<evidence type="ECO:0000313" key="9">
    <source>
        <dbReference type="EMBL" id="GGO64705.1"/>
    </source>
</evidence>
<keyword evidence="1 6" id="KW-0378">Hydrolase</keyword>
<reference evidence="9" key="2">
    <citation type="submission" date="2020-09" db="EMBL/GenBank/DDBJ databases">
        <authorList>
            <person name="Sun Q."/>
            <person name="Zhou Y."/>
        </authorList>
    </citation>
    <scope>NUCLEOTIDE SEQUENCE</scope>
    <source>
        <strain evidence="9">CGMCC 1.7086</strain>
    </source>
</reference>
<dbReference type="Pfam" id="PF00331">
    <property type="entry name" value="Glyco_hydro_10"/>
    <property type="match status" value="1"/>
</dbReference>
<reference evidence="9" key="1">
    <citation type="journal article" date="2014" name="Int. J. Syst. Evol. Microbiol.">
        <title>Complete genome sequence of Corynebacterium casei LMG S-19264T (=DSM 44701T), isolated from a smear-ripened cheese.</title>
        <authorList>
            <consortium name="US DOE Joint Genome Institute (JGI-PGF)"/>
            <person name="Walter F."/>
            <person name="Albersmeier A."/>
            <person name="Kalinowski J."/>
            <person name="Ruckert C."/>
        </authorList>
    </citation>
    <scope>NUCLEOTIDE SEQUENCE</scope>
    <source>
        <strain evidence="9">CGMCC 1.7086</strain>
    </source>
</reference>
<dbReference type="PRINTS" id="PR00134">
    <property type="entry name" value="GLHYDRLASE10"/>
</dbReference>
<gene>
    <name evidence="9" type="ORF">GCM10010982_04780</name>
</gene>
<dbReference type="PROSITE" id="PS51760">
    <property type="entry name" value="GH10_2"/>
    <property type="match status" value="1"/>
</dbReference>
<evidence type="ECO:0000256" key="2">
    <source>
        <dbReference type="ARBA" id="ARBA00023277"/>
    </source>
</evidence>
<dbReference type="Proteomes" id="UP000606935">
    <property type="component" value="Unassembled WGS sequence"/>
</dbReference>
<keyword evidence="4 6" id="KW-0624">Polysaccharide degradation</keyword>
<evidence type="ECO:0000313" key="10">
    <source>
        <dbReference type="Proteomes" id="UP000606935"/>
    </source>
</evidence>
<evidence type="ECO:0000256" key="3">
    <source>
        <dbReference type="ARBA" id="ARBA00023295"/>
    </source>
</evidence>
<keyword evidence="3 6" id="KW-0326">Glycosidase</keyword>
<dbReference type="InterPro" id="IPR031158">
    <property type="entry name" value="GH10_AS"/>
</dbReference>
<evidence type="ECO:0000256" key="5">
    <source>
        <dbReference type="PROSITE-ProRule" id="PRU10061"/>
    </source>
</evidence>
<comment type="catalytic activity">
    <reaction evidence="6">
        <text>Endohydrolysis of (1-&gt;4)-beta-D-xylosidic linkages in xylans.</text>
        <dbReference type="EC" id="3.2.1.8"/>
    </reaction>
</comment>
<keyword evidence="7" id="KW-0732">Signal</keyword>
<keyword evidence="2 6" id="KW-0119">Carbohydrate metabolism</keyword>
<feature type="signal peptide" evidence="7">
    <location>
        <begin position="1"/>
        <end position="24"/>
    </location>
</feature>
<comment type="caution">
    <text evidence="9">The sequence shown here is derived from an EMBL/GenBank/DDBJ whole genome shotgun (WGS) entry which is preliminary data.</text>
</comment>
<accession>A0A917YRJ3</accession>
<dbReference type="Gene3D" id="3.20.20.80">
    <property type="entry name" value="Glycosidases"/>
    <property type="match status" value="1"/>
</dbReference>
<dbReference type="EMBL" id="BMLS01000001">
    <property type="protein sequence ID" value="GGO64705.1"/>
    <property type="molecule type" value="Genomic_DNA"/>
</dbReference>
<dbReference type="AlphaFoldDB" id="A0A917YRJ3"/>
<feature type="chain" id="PRO_5037205319" description="Beta-xylanase" evidence="7">
    <location>
        <begin position="25"/>
        <end position="376"/>
    </location>
</feature>
<feature type="domain" description="GH10" evidence="8">
    <location>
        <begin position="22"/>
        <end position="367"/>
    </location>
</feature>
<dbReference type="RefSeq" id="WP_188689757.1">
    <property type="nucleotide sequence ID" value="NZ_BMLS01000001.1"/>
</dbReference>
<evidence type="ECO:0000256" key="7">
    <source>
        <dbReference type="SAM" id="SignalP"/>
    </source>
</evidence>
<dbReference type="InterPro" id="IPR017853">
    <property type="entry name" value="GH"/>
</dbReference>
<evidence type="ECO:0000259" key="8">
    <source>
        <dbReference type="PROSITE" id="PS51760"/>
    </source>
</evidence>
<keyword evidence="10" id="KW-1185">Reference proteome</keyword>
<evidence type="ECO:0000256" key="4">
    <source>
        <dbReference type="ARBA" id="ARBA00023326"/>
    </source>
</evidence>
<sequence>MDFFSYVKSILFLAVFSLFTTGCAQTGLADRYREYFDIGVAVSTSDLSEFEKSSIVKKHFNSLTHEFSMKWSQLEVKPGKYEFEMVDQFVAWGHEHGKKLVGHTLVWHKANPDWLFTEDDSNLSRAKLLARLEKHISTVVGRYKGKVYGWDVVNEAFGYDGTFRKSPWLNIIGEDFIERAFEFAHAADPDAKLYYNDYGLVHKSKQDAVVRLIQRLKSKGIPIHAVGIQGHYSLTYPDAKLLDEAISRFASLGVEVMISELDVSVLPFPGPEERGEDAEINNLRAAELDPYSGALPTDIEAQLADRYQELFCVLLAHRASVNRVTFWGISDAESWRNNWPLPERMDHPLLFDRNLKPKLVVERLLHLADEGECKES</sequence>
<dbReference type="SUPFAM" id="SSF51445">
    <property type="entry name" value="(Trans)glycosidases"/>
    <property type="match status" value="1"/>
</dbReference>
<dbReference type="GO" id="GO:0031176">
    <property type="term" value="F:endo-1,4-beta-xylanase activity"/>
    <property type="evidence" value="ECO:0007669"/>
    <property type="project" value="UniProtKB-EC"/>
</dbReference>
<dbReference type="EC" id="3.2.1.8" evidence="6"/>
<dbReference type="InterPro" id="IPR001000">
    <property type="entry name" value="GH10_dom"/>
</dbReference>
<protein>
    <recommendedName>
        <fullName evidence="6">Beta-xylanase</fullName>
        <ecNumber evidence="6">3.2.1.8</ecNumber>
    </recommendedName>
</protein>
<comment type="similarity">
    <text evidence="6">Belongs to the glycosyl hydrolase 10 (cellulase F) family.</text>
</comment>
<dbReference type="PROSITE" id="PS00591">
    <property type="entry name" value="GH10_1"/>
    <property type="match status" value="1"/>
</dbReference>